<proteinExistence type="predicted"/>
<keyword evidence="3" id="KW-1185">Reference proteome</keyword>
<name>A0ABQ0IRF3_9ACTN</name>
<evidence type="ECO:0000313" key="3">
    <source>
        <dbReference type="Proteomes" id="UP000035021"/>
    </source>
</evidence>
<dbReference type="EMBL" id="BAOQ01000051">
    <property type="protein sequence ID" value="GAC86043.1"/>
    <property type="molecule type" value="Genomic_DNA"/>
</dbReference>
<comment type="caution">
    <text evidence="2">The sequence shown here is derived from an EMBL/GenBank/DDBJ whole genome shotgun (WGS) entry which is preliminary data.</text>
</comment>
<sequence length="52" mass="5163">MESSGMADAAVIASAMLSAVAITGIHAHDSAPAGGGSESARCSVTRASDNWW</sequence>
<feature type="region of interest" description="Disordered" evidence="1">
    <location>
        <begin position="28"/>
        <end position="52"/>
    </location>
</feature>
<evidence type="ECO:0000313" key="2">
    <source>
        <dbReference type="EMBL" id="GAC86043.1"/>
    </source>
</evidence>
<gene>
    <name evidence="2" type="ORF">GP2_051_00250</name>
</gene>
<dbReference type="Proteomes" id="UP000035021">
    <property type="component" value="Unassembled WGS sequence"/>
</dbReference>
<protein>
    <submittedName>
        <fullName evidence="2">Uncharacterized protein</fullName>
    </submittedName>
</protein>
<reference evidence="2 3" key="1">
    <citation type="submission" date="2013-02" db="EMBL/GenBank/DDBJ databases">
        <title>Whole genome shotgun sequence of Gordonia paraffinivorans NBRC 108238.</title>
        <authorList>
            <person name="Isaki-Nakamura S."/>
            <person name="Hosoyama A."/>
            <person name="Tsuchikane K."/>
            <person name="Ando Y."/>
            <person name="Baba S."/>
            <person name="Ohji S."/>
            <person name="Hamada M."/>
            <person name="Tamura T."/>
            <person name="Yamazoe A."/>
            <person name="Yamazaki S."/>
            <person name="Fujita N."/>
        </authorList>
    </citation>
    <scope>NUCLEOTIDE SEQUENCE [LARGE SCALE GENOMIC DNA]</scope>
    <source>
        <strain evidence="2 3">NBRC 108238</strain>
    </source>
</reference>
<accession>A0ABQ0IRF3</accession>
<evidence type="ECO:0000256" key="1">
    <source>
        <dbReference type="SAM" id="MobiDB-lite"/>
    </source>
</evidence>
<organism evidence="2 3">
    <name type="scientific">Gordonia paraffinivorans NBRC 108238</name>
    <dbReference type="NCBI Taxonomy" id="1223543"/>
    <lineage>
        <taxon>Bacteria</taxon>
        <taxon>Bacillati</taxon>
        <taxon>Actinomycetota</taxon>
        <taxon>Actinomycetes</taxon>
        <taxon>Mycobacteriales</taxon>
        <taxon>Gordoniaceae</taxon>
        <taxon>Gordonia</taxon>
    </lineage>
</organism>
<feature type="compositionally biased region" description="Polar residues" evidence="1">
    <location>
        <begin position="40"/>
        <end position="52"/>
    </location>
</feature>